<reference evidence="1 2" key="1">
    <citation type="submission" date="2019-05" db="EMBL/GenBank/DDBJ databases">
        <title>Emergence of the Ug99 lineage of the wheat stem rust pathogen through somatic hybridization.</title>
        <authorList>
            <person name="Li F."/>
            <person name="Upadhyaya N.M."/>
            <person name="Sperschneider J."/>
            <person name="Matny O."/>
            <person name="Nguyen-Phuc H."/>
            <person name="Mago R."/>
            <person name="Raley C."/>
            <person name="Miller M.E."/>
            <person name="Silverstein K.A.T."/>
            <person name="Henningsen E."/>
            <person name="Hirsch C.D."/>
            <person name="Visser B."/>
            <person name="Pretorius Z.A."/>
            <person name="Steffenson B.J."/>
            <person name="Schwessinger B."/>
            <person name="Dodds P.N."/>
            <person name="Figueroa M."/>
        </authorList>
    </citation>
    <scope>NUCLEOTIDE SEQUENCE [LARGE SCALE GENOMIC DNA]</scope>
    <source>
        <strain evidence="1 2">Ug99</strain>
    </source>
</reference>
<dbReference type="Proteomes" id="UP000325313">
    <property type="component" value="Unassembled WGS sequence"/>
</dbReference>
<protein>
    <submittedName>
        <fullName evidence="1">Uncharacterized protein</fullName>
    </submittedName>
</protein>
<dbReference type="EMBL" id="VDEP01000304">
    <property type="protein sequence ID" value="KAA1109853.1"/>
    <property type="molecule type" value="Genomic_DNA"/>
</dbReference>
<proteinExistence type="predicted"/>
<organism evidence="1 2">
    <name type="scientific">Puccinia graminis f. sp. tritici</name>
    <dbReference type="NCBI Taxonomy" id="56615"/>
    <lineage>
        <taxon>Eukaryota</taxon>
        <taxon>Fungi</taxon>
        <taxon>Dikarya</taxon>
        <taxon>Basidiomycota</taxon>
        <taxon>Pucciniomycotina</taxon>
        <taxon>Pucciniomycetes</taxon>
        <taxon>Pucciniales</taxon>
        <taxon>Pucciniaceae</taxon>
        <taxon>Puccinia</taxon>
    </lineage>
</organism>
<dbReference type="AlphaFoldDB" id="A0A5B0QA61"/>
<accession>A0A5B0QA61</accession>
<evidence type="ECO:0000313" key="1">
    <source>
        <dbReference type="EMBL" id="KAA1109853.1"/>
    </source>
</evidence>
<name>A0A5B0QA61_PUCGR</name>
<comment type="caution">
    <text evidence="1">The sequence shown here is derived from an EMBL/GenBank/DDBJ whole genome shotgun (WGS) entry which is preliminary data.</text>
</comment>
<evidence type="ECO:0000313" key="2">
    <source>
        <dbReference type="Proteomes" id="UP000325313"/>
    </source>
</evidence>
<sequence>MMSYKKHNQPEMLEIWKETKQLRWTPPKRVKSKPRRANGGKVSITIEAPSGYFRTFLRVWMGVHFIQKSDIESHTEPCR</sequence>
<gene>
    <name evidence="1" type="ORF">PGTUg99_035842</name>
</gene>